<dbReference type="Pfam" id="PF07811">
    <property type="entry name" value="TadE"/>
    <property type="match status" value="1"/>
</dbReference>
<dbReference type="HOGENOM" id="CLU_122851_4_0_7"/>
<name>A0A0H3A7W1_NITV4</name>
<evidence type="ECO:0000256" key="1">
    <source>
        <dbReference type="SAM" id="Phobius"/>
    </source>
</evidence>
<reference evidence="4" key="1">
    <citation type="journal article" date="2009" name="Environ. Microbiol.">
        <title>Contribution of mobile genetic elements to Desulfovibrio vulgaris genome plasticity.</title>
        <authorList>
            <person name="Walker C.B."/>
            <person name="Stolyar S."/>
            <person name="Chivian D."/>
            <person name="Pinel N."/>
            <person name="Gabster J.A."/>
            <person name="Dehal P.S."/>
            <person name="He Z."/>
            <person name="Yang Z.K."/>
            <person name="Yen H.C."/>
            <person name="Zhou J."/>
            <person name="Wall J.D."/>
            <person name="Hazen T.C."/>
            <person name="Arkin A.P."/>
            <person name="Stahl D.A."/>
        </authorList>
    </citation>
    <scope>NUCLEOTIDE SEQUENCE [LARGE SCALE GENOMIC DNA]</scope>
    <source>
        <strain evidence="4">DP4</strain>
    </source>
</reference>
<dbReference type="EMBL" id="CP000527">
    <property type="protein sequence ID" value="ABM28125.1"/>
    <property type="molecule type" value="Genomic_DNA"/>
</dbReference>
<evidence type="ECO:0000313" key="3">
    <source>
        <dbReference type="EMBL" id="ABM28125.1"/>
    </source>
</evidence>
<accession>A0A0H3A7W1</accession>
<protein>
    <submittedName>
        <fullName evidence="3">TadE family protein</fullName>
    </submittedName>
</protein>
<dbReference type="RefSeq" id="WP_010939403.1">
    <property type="nucleotide sequence ID" value="NC_008751.1"/>
</dbReference>
<evidence type="ECO:0000313" key="4">
    <source>
        <dbReference type="Proteomes" id="UP000009173"/>
    </source>
</evidence>
<dbReference type="Proteomes" id="UP000009173">
    <property type="component" value="Chromosome"/>
</dbReference>
<keyword evidence="1" id="KW-0812">Transmembrane</keyword>
<organism evidence="3 4">
    <name type="scientific">Nitratidesulfovibrio vulgaris (strain DP4)</name>
    <name type="common">Desulfovibrio vulgaris</name>
    <dbReference type="NCBI Taxonomy" id="391774"/>
    <lineage>
        <taxon>Bacteria</taxon>
        <taxon>Pseudomonadati</taxon>
        <taxon>Thermodesulfobacteriota</taxon>
        <taxon>Desulfovibrionia</taxon>
        <taxon>Desulfovibrionales</taxon>
        <taxon>Desulfovibrionaceae</taxon>
        <taxon>Nitratidesulfovibrio</taxon>
    </lineage>
</organism>
<feature type="transmembrane region" description="Helical" evidence="1">
    <location>
        <begin position="12"/>
        <end position="31"/>
    </location>
</feature>
<feature type="domain" description="TadE-like" evidence="2">
    <location>
        <begin position="10"/>
        <end position="52"/>
    </location>
</feature>
<dbReference type="AlphaFoldDB" id="A0A0H3A7W1"/>
<dbReference type="KEGG" id="dvl:Dvul_1105"/>
<sequence>MRETSKRQYGMATIEVALIMPLLAALLYVLVEGGNTIRVYSALSEASRAAARQVVMTGDEAGVQDVVRSLVTIIPAQNVTARLIRDNAKGMVTVEVSYGYRSLFTANPASGDPHDALYTLTARTSMPLP</sequence>
<gene>
    <name evidence="3" type="ordered locus">Dvul_1105</name>
</gene>
<proteinExistence type="predicted"/>
<keyword evidence="1" id="KW-1133">Transmembrane helix</keyword>
<evidence type="ECO:0000259" key="2">
    <source>
        <dbReference type="Pfam" id="PF07811"/>
    </source>
</evidence>
<dbReference type="InterPro" id="IPR012495">
    <property type="entry name" value="TadE-like_dom"/>
</dbReference>
<keyword evidence="1" id="KW-0472">Membrane</keyword>